<proteinExistence type="predicted"/>
<gene>
    <name evidence="1" type="ORF">BIT28_00930</name>
</gene>
<keyword evidence="2" id="KW-1185">Reference proteome</keyword>
<dbReference type="Proteomes" id="UP000186905">
    <property type="component" value="Unassembled WGS sequence"/>
</dbReference>
<organism evidence="1 2">
    <name type="scientific">Photobacterium proteolyticum</name>
    <dbReference type="NCBI Taxonomy" id="1903952"/>
    <lineage>
        <taxon>Bacteria</taxon>
        <taxon>Pseudomonadati</taxon>
        <taxon>Pseudomonadota</taxon>
        <taxon>Gammaproteobacteria</taxon>
        <taxon>Vibrionales</taxon>
        <taxon>Vibrionaceae</taxon>
        <taxon>Photobacterium</taxon>
    </lineage>
</organism>
<dbReference type="AlphaFoldDB" id="A0A1Q9GX72"/>
<dbReference type="Pfam" id="PF14072">
    <property type="entry name" value="DndB"/>
    <property type="match status" value="1"/>
</dbReference>
<dbReference type="EMBL" id="MJIL01000048">
    <property type="protein sequence ID" value="OLQ79847.1"/>
    <property type="molecule type" value="Genomic_DNA"/>
</dbReference>
<protein>
    <recommendedName>
        <fullName evidence="3">DGQHR domain-containing protein</fullName>
    </recommendedName>
</protein>
<comment type="caution">
    <text evidence="1">The sequence shown here is derived from an EMBL/GenBank/DDBJ whole genome shotgun (WGS) entry which is preliminary data.</text>
</comment>
<dbReference type="STRING" id="1903952.BIT28_00930"/>
<reference evidence="1 2" key="1">
    <citation type="submission" date="2016-09" db="EMBL/GenBank/DDBJ databases">
        <title>Photobacterium proteolyticum sp. nov. a protease producing bacterium isolated from ocean sediments of Laizhou Bay.</title>
        <authorList>
            <person name="Li Y."/>
        </authorList>
    </citation>
    <scope>NUCLEOTIDE SEQUENCE [LARGE SCALE GENOMIC DNA]</scope>
    <source>
        <strain evidence="1 2">13-12</strain>
    </source>
</reference>
<accession>A0A1Q9GX72</accession>
<name>A0A1Q9GX72_9GAMM</name>
<evidence type="ECO:0008006" key="3">
    <source>
        <dbReference type="Google" id="ProtNLM"/>
    </source>
</evidence>
<evidence type="ECO:0000313" key="1">
    <source>
        <dbReference type="EMBL" id="OLQ79847.1"/>
    </source>
</evidence>
<dbReference type="NCBIfam" id="TIGR03187">
    <property type="entry name" value="DGQHR"/>
    <property type="match status" value="1"/>
</dbReference>
<dbReference type="InterPro" id="IPR017601">
    <property type="entry name" value="DGQHR-contain_dom"/>
</dbReference>
<dbReference type="RefSeq" id="WP_075762466.1">
    <property type="nucleotide sequence ID" value="NZ_MJIL01000048.1"/>
</dbReference>
<sequence length="376" mass="43253">MSKVKNFFETNVLEVHQPFSTFYTFKIKASMLVELVFSMSAYSQNGKLNGVQRKLRDDRINQIALYSRSNRTTYPNTVILSANFKSDGSFVDDENIRWGIKNEKLIIPTNKKIASIIDGQHRIEGIKKAISDGAFRDYDMICSVYIDLHFAEQAEIFTSINFNQKKVDKSIAYELFGYNVDETNSDYWSPDTLAIFLTRILNSESETSFKGKIYTSFEGSKKPSGWNISTACFVEAISSLITSDATRDRYKIHESGLFLSKGRKRLIDKKYKQVLREFYIDGRDRDIYSIILAYLSKLDTLGWFSNDEFVTTRAIGILAIFDVLRIVLSNIDSNDYLFLDFKMMDKVDVNALKKSNFNFSGIGRAEVRNLILRYIS</sequence>
<evidence type="ECO:0000313" key="2">
    <source>
        <dbReference type="Proteomes" id="UP000186905"/>
    </source>
</evidence>
<dbReference type="InterPro" id="IPR017642">
    <property type="entry name" value="DNA_S_mod_DndB"/>
</dbReference>
<dbReference type="CDD" id="cd16413">
    <property type="entry name" value="DGQHR_domain"/>
    <property type="match status" value="1"/>
</dbReference>